<organism evidence="2 3">
    <name type="scientific">Clostridium celatum DSM 1785</name>
    <dbReference type="NCBI Taxonomy" id="545697"/>
    <lineage>
        <taxon>Bacteria</taxon>
        <taxon>Bacillati</taxon>
        <taxon>Bacillota</taxon>
        <taxon>Clostridia</taxon>
        <taxon>Eubacteriales</taxon>
        <taxon>Clostridiaceae</taxon>
        <taxon>Clostridium</taxon>
    </lineage>
</organism>
<dbReference type="Gene3D" id="2.60.120.860">
    <property type="match status" value="1"/>
</dbReference>
<dbReference type="Pfam" id="PF22768">
    <property type="entry name" value="SPP1_Dit"/>
    <property type="match status" value="1"/>
</dbReference>
<dbReference type="AlphaFoldDB" id="L1QEX7"/>
<gene>
    <name evidence="2" type="ORF">HMPREF0216_01734</name>
</gene>
<dbReference type="eggNOG" id="ENOG5033J26">
    <property type="taxonomic scope" value="Bacteria"/>
</dbReference>
<dbReference type="PATRIC" id="fig|545697.3.peg.1706"/>
<dbReference type="EMBL" id="AMEZ01000053">
    <property type="protein sequence ID" value="EKY26549.1"/>
    <property type="molecule type" value="Genomic_DNA"/>
</dbReference>
<feature type="domain" description="Siphovirus-type tail component C-terminal" evidence="1">
    <location>
        <begin position="175"/>
        <end position="266"/>
    </location>
</feature>
<evidence type="ECO:0000259" key="1">
    <source>
        <dbReference type="Pfam" id="PF22768"/>
    </source>
</evidence>
<accession>L1QEX7</accession>
<dbReference type="InterPro" id="IPR054738">
    <property type="entry name" value="Siphovirus-type_tail_C"/>
</dbReference>
<name>L1QEX7_9CLOT</name>
<sequence>MIYYNKIFINGLQVQGDNCPYYANLYNFLLDSNNTNNDSDLYSNGSYSGSSKINSKTFTFQVATKDDDDIRSALQLTHVIRSGEIPLIADVEGLGEVECLVKKESVTTDDFGIMNITFKLCDPNIYSKDYKELILERIIEGGFKVASSFTIPSSWSYTENVKGNIGECINEGYSTVYPIIEIEGEASNFKILNKATGEQLNLNYNLESGELLYIDCNPATRCVKVNNNSIISSKSGSYISLISGSNEIEIDYTGECVCKVRWREVWT</sequence>
<reference evidence="2 3" key="1">
    <citation type="submission" date="2012-05" db="EMBL/GenBank/DDBJ databases">
        <authorList>
            <person name="Weinstock G."/>
            <person name="Sodergren E."/>
            <person name="Lobos E.A."/>
            <person name="Fulton L."/>
            <person name="Fulton R."/>
            <person name="Courtney L."/>
            <person name="Fronick C."/>
            <person name="O'Laughlin M."/>
            <person name="Godfrey J."/>
            <person name="Wilson R.M."/>
            <person name="Miner T."/>
            <person name="Farmer C."/>
            <person name="Delehaunty K."/>
            <person name="Cordes M."/>
            <person name="Minx P."/>
            <person name="Tomlinson C."/>
            <person name="Chen J."/>
            <person name="Wollam A."/>
            <person name="Pepin K.H."/>
            <person name="Bhonagiri V."/>
            <person name="Zhang X."/>
            <person name="Suruliraj S."/>
            <person name="Warren W."/>
            <person name="Mitreva M."/>
            <person name="Mardis E.R."/>
            <person name="Wilson R.K."/>
        </authorList>
    </citation>
    <scope>NUCLEOTIDE SEQUENCE [LARGE SCALE GENOMIC DNA]</scope>
    <source>
        <strain evidence="2 3">DSM 1785</strain>
    </source>
</reference>
<dbReference type="HOGENOM" id="CLU_1040926_0_0_9"/>
<proteinExistence type="predicted"/>
<evidence type="ECO:0000313" key="2">
    <source>
        <dbReference type="EMBL" id="EKY26549.1"/>
    </source>
</evidence>
<keyword evidence="3" id="KW-1185">Reference proteome</keyword>
<dbReference type="RefSeq" id="WP_005213349.1">
    <property type="nucleotide sequence ID" value="NZ_KB291645.1"/>
</dbReference>
<dbReference type="Proteomes" id="UP000010420">
    <property type="component" value="Unassembled WGS sequence"/>
</dbReference>
<dbReference type="STRING" id="545697.HMPREF0216_01734"/>
<protein>
    <recommendedName>
        <fullName evidence="1">Siphovirus-type tail component C-terminal domain-containing protein</fullName>
    </recommendedName>
</protein>
<comment type="caution">
    <text evidence="2">The sequence shown here is derived from an EMBL/GenBank/DDBJ whole genome shotgun (WGS) entry which is preliminary data.</text>
</comment>
<evidence type="ECO:0000313" key="3">
    <source>
        <dbReference type="Proteomes" id="UP000010420"/>
    </source>
</evidence>